<evidence type="ECO:0000313" key="1">
    <source>
        <dbReference type="Proteomes" id="UP000887566"/>
    </source>
</evidence>
<keyword evidence="1" id="KW-1185">Reference proteome</keyword>
<accession>A0A914WA96</accession>
<evidence type="ECO:0000313" key="2">
    <source>
        <dbReference type="WBParaSite" id="PSAMB.scaffold3665size17366.g22150.t1"/>
    </source>
</evidence>
<reference evidence="2" key="1">
    <citation type="submission" date="2022-11" db="UniProtKB">
        <authorList>
            <consortium name="WormBaseParasite"/>
        </authorList>
    </citation>
    <scope>IDENTIFICATION</scope>
</reference>
<proteinExistence type="predicted"/>
<dbReference type="WBParaSite" id="PSAMB.scaffold3665size17366.g22150.t1">
    <property type="protein sequence ID" value="PSAMB.scaffold3665size17366.g22150.t1"/>
    <property type="gene ID" value="PSAMB.scaffold3665size17366.g22150"/>
</dbReference>
<organism evidence="1 2">
    <name type="scientific">Plectus sambesii</name>
    <dbReference type="NCBI Taxonomy" id="2011161"/>
    <lineage>
        <taxon>Eukaryota</taxon>
        <taxon>Metazoa</taxon>
        <taxon>Ecdysozoa</taxon>
        <taxon>Nematoda</taxon>
        <taxon>Chromadorea</taxon>
        <taxon>Plectida</taxon>
        <taxon>Plectina</taxon>
        <taxon>Plectoidea</taxon>
        <taxon>Plectidae</taxon>
        <taxon>Plectus</taxon>
    </lineage>
</organism>
<dbReference type="Proteomes" id="UP000887566">
    <property type="component" value="Unplaced"/>
</dbReference>
<dbReference type="AlphaFoldDB" id="A0A914WA96"/>
<name>A0A914WA96_9BILA</name>
<sequence>MSISMPNEPIMVSEMLNLYKPLRRSEGNLEEISSFEHSSRTRLTITYAPDGRKLSDGLLQYPDSPEELWKESIVRVQTHSFSKAALENDTKKS</sequence>
<protein>
    <submittedName>
        <fullName evidence="2">Uncharacterized protein</fullName>
    </submittedName>
</protein>